<protein>
    <submittedName>
        <fullName evidence="2">Uncharacterized protein</fullName>
    </submittedName>
</protein>
<sequence>MNIPSGRDFPMFGIALSHFASPNASPDNGLDLFIHTDDQSDLPTKCAQEILSLFFLTVASGVEKVGGTTRHDPALDRRAASREPSRRRPSAWTNSVFDMLATEAVEAGLVRDLTEAL</sequence>
<comment type="caution">
    <text evidence="2">The sequence shown here is derived from an EMBL/GenBank/DDBJ whole genome shotgun (WGS) entry which is preliminary data.</text>
</comment>
<dbReference type="Proteomes" id="UP001270362">
    <property type="component" value="Unassembled WGS sequence"/>
</dbReference>
<gene>
    <name evidence="2" type="ORF">B0T22DRAFT_483833</name>
</gene>
<organism evidence="2 3">
    <name type="scientific">Podospora appendiculata</name>
    <dbReference type="NCBI Taxonomy" id="314037"/>
    <lineage>
        <taxon>Eukaryota</taxon>
        <taxon>Fungi</taxon>
        <taxon>Dikarya</taxon>
        <taxon>Ascomycota</taxon>
        <taxon>Pezizomycotina</taxon>
        <taxon>Sordariomycetes</taxon>
        <taxon>Sordariomycetidae</taxon>
        <taxon>Sordariales</taxon>
        <taxon>Podosporaceae</taxon>
        <taxon>Podospora</taxon>
    </lineage>
</organism>
<feature type="region of interest" description="Disordered" evidence="1">
    <location>
        <begin position="66"/>
        <end position="89"/>
    </location>
</feature>
<reference evidence="2" key="2">
    <citation type="submission" date="2023-06" db="EMBL/GenBank/DDBJ databases">
        <authorList>
            <consortium name="Lawrence Berkeley National Laboratory"/>
            <person name="Haridas S."/>
            <person name="Hensen N."/>
            <person name="Bonometti L."/>
            <person name="Westerberg I."/>
            <person name="Brannstrom I.O."/>
            <person name="Guillou S."/>
            <person name="Cros-Aarteil S."/>
            <person name="Calhoun S."/>
            <person name="Kuo A."/>
            <person name="Mondo S."/>
            <person name="Pangilinan J."/>
            <person name="Riley R."/>
            <person name="Labutti K."/>
            <person name="Andreopoulos B."/>
            <person name="Lipzen A."/>
            <person name="Chen C."/>
            <person name="Yanf M."/>
            <person name="Daum C."/>
            <person name="Ng V."/>
            <person name="Clum A."/>
            <person name="Steindorff A."/>
            <person name="Ohm R."/>
            <person name="Martin F."/>
            <person name="Silar P."/>
            <person name="Natvig D."/>
            <person name="Lalanne C."/>
            <person name="Gautier V."/>
            <person name="Ament-Velasquez S.L."/>
            <person name="Kruys A."/>
            <person name="Hutchinson M.I."/>
            <person name="Powell A.J."/>
            <person name="Barry K."/>
            <person name="Miller A.N."/>
            <person name="Grigoriev I.V."/>
            <person name="Debuchy R."/>
            <person name="Gladieux P."/>
            <person name="Thoren M.H."/>
            <person name="Johannesson H."/>
        </authorList>
    </citation>
    <scope>NUCLEOTIDE SEQUENCE</scope>
    <source>
        <strain evidence="2">CBS 314.62</strain>
    </source>
</reference>
<evidence type="ECO:0000313" key="2">
    <source>
        <dbReference type="EMBL" id="KAK3684047.1"/>
    </source>
</evidence>
<reference evidence="2" key="1">
    <citation type="journal article" date="2023" name="Mol. Phylogenet. Evol.">
        <title>Genome-scale phylogeny and comparative genomics of the fungal order Sordariales.</title>
        <authorList>
            <person name="Hensen N."/>
            <person name="Bonometti L."/>
            <person name="Westerberg I."/>
            <person name="Brannstrom I.O."/>
            <person name="Guillou S."/>
            <person name="Cros-Aarteil S."/>
            <person name="Calhoun S."/>
            <person name="Haridas S."/>
            <person name="Kuo A."/>
            <person name="Mondo S."/>
            <person name="Pangilinan J."/>
            <person name="Riley R."/>
            <person name="LaButti K."/>
            <person name="Andreopoulos B."/>
            <person name="Lipzen A."/>
            <person name="Chen C."/>
            <person name="Yan M."/>
            <person name="Daum C."/>
            <person name="Ng V."/>
            <person name="Clum A."/>
            <person name="Steindorff A."/>
            <person name="Ohm R.A."/>
            <person name="Martin F."/>
            <person name="Silar P."/>
            <person name="Natvig D.O."/>
            <person name="Lalanne C."/>
            <person name="Gautier V."/>
            <person name="Ament-Velasquez S.L."/>
            <person name="Kruys A."/>
            <person name="Hutchinson M.I."/>
            <person name="Powell A.J."/>
            <person name="Barry K."/>
            <person name="Miller A.N."/>
            <person name="Grigoriev I.V."/>
            <person name="Debuchy R."/>
            <person name="Gladieux P."/>
            <person name="Hiltunen Thoren M."/>
            <person name="Johannesson H."/>
        </authorList>
    </citation>
    <scope>NUCLEOTIDE SEQUENCE</scope>
    <source>
        <strain evidence="2">CBS 314.62</strain>
    </source>
</reference>
<evidence type="ECO:0000256" key="1">
    <source>
        <dbReference type="SAM" id="MobiDB-lite"/>
    </source>
</evidence>
<keyword evidence="3" id="KW-1185">Reference proteome</keyword>
<name>A0AAE0X3V3_9PEZI</name>
<dbReference type="EMBL" id="JAULSO010000004">
    <property type="protein sequence ID" value="KAK3684047.1"/>
    <property type="molecule type" value="Genomic_DNA"/>
</dbReference>
<accession>A0AAE0X3V3</accession>
<evidence type="ECO:0000313" key="3">
    <source>
        <dbReference type="Proteomes" id="UP001270362"/>
    </source>
</evidence>
<feature type="compositionally biased region" description="Basic and acidic residues" evidence="1">
    <location>
        <begin position="69"/>
        <end position="86"/>
    </location>
</feature>
<proteinExistence type="predicted"/>
<dbReference type="AlphaFoldDB" id="A0AAE0X3V3"/>